<accession>A0A0F9LUG8</accession>
<organism evidence="1">
    <name type="scientific">marine sediment metagenome</name>
    <dbReference type="NCBI Taxonomy" id="412755"/>
    <lineage>
        <taxon>unclassified sequences</taxon>
        <taxon>metagenomes</taxon>
        <taxon>ecological metagenomes</taxon>
    </lineage>
</organism>
<proteinExistence type="predicted"/>
<dbReference type="AlphaFoldDB" id="A0A0F9LUG8"/>
<protein>
    <submittedName>
        <fullName evidence="1">Uncharacterized protein</fullName>
    </submittedName>
</protein>
<dbReference type="EMBL" id="LAZR01010253">
    <property type="protein sequence ID" value="KKM67985.1"/>
    <property type="molecule type" value="Genomic_DNA"/>
</dbReference>
<evidence type="ECO:0000313" key="1">
    <source>
        <dbReference type="EMBL" id="KKM67985.1"/>
    </source>
</evidence>
<reference evidence="1" key="1">
    <citation type="journal article" date="2015" name="Nature">
        <title>Complex archaea that bridge the gap between prokaryotes and eukaryotes.</title>
        <authorList>
            <person name="Spang A."/>
            <person name="Saw J.H."/>
            <person name="Jorgensen S.L."/>
            <person name="Zaremba-Niedzwiedzka K."/>
            <person name="Martijn J."/>
            <person name="Lind A.E."/>
            <person name="van Eijk R."/>
            <person name="Schleper C."/>
            <person name="Guy L."/>
            <person name="Ettema T.J."/>
        </authorList>
    </citation>
    <scope>NUCLEOTIDE SEQUENCE</scope>
</reference>
<gene>
    <name evidence="1" type="ORF">LCGC14_1465630</name>
</gene>
<sequence length="101" mass="11511">MTGEKKVMNDENQGRHLDTAFRKHNLPTTEEVKALNGKIFAMLTDRENQVLDFFRKQGRKFGVSIRIGNEADPEVLAQAKNEQQADEIMKTANSRIHVSVQ</sequence>
<name>A0A0F9LUG8_9ZZZZ</name>
<comment type="caution">
    <text evidence="1">The sequence shown here is derived from an EMBL/GenBank/DDBJ whole genome shotgun (WGS) entry which is preliminary data.</text>
</comment>